<evidence type="ECO:0000256" key="1">
    <source>
        <dbReference type="ARBA" id="ARBA00025604"/>
    </source>
</evidence>
<dbReference type="EMBL" id="LT906462">
    <property type="protein sequence ID" value="SNV74431.1"/>
    <property type="molecule type" value="Genomic_DNA"/>
</dbReference>
<dbReference type="FunFam" id="2.40.50.140:FF:000103">
    <property type="entry name" value="protein RRP5 homolog"/>
    <property type="match status" value="1"/>
</dbReference>
<dbReference type="GO" id="GO:0003735">
    <property type="term" value="F:structural constituent of ribosome"/>
    <property type="evidence" value="ECO:0007669"/>
    <property type="project" value="TreeGrafter"/>
</dbReference>
<organism evidence="3 4">
    <name type="scientific">Mammaliicoccus stepanovicii</name>
    <dbReference type="NCBI Taxonomy" id="643214"/>
    <lineage>
        <taxon>Bacteria</taxon>
        <taxon>Bacillati</taxon>
        <taxon>Bacillota</taxon>
        <taxon>Bacilli</taxon>
        <taxon>Bacillales</taxon>
        <taxon>Staphylococcaceae</taxon>
        <taxon>Mammaliicoccus</taxon>
    </lineage>
</organism>
<evidence type="ECO:0000313" key="4">
    <source>
        <dbReference type="Proteomes" id="UP000242084"/>
    </source>
</evidence>
<dbReference type="OrthoDB" id="9810507at2"/>
<dbReference type="PANTHER" id="PTHR10724:SF10">
    <property type="entry name" value="S1 RNA-BINDING DOMAIN-CONTAINING PROTEIN 1"/>
    <property type="match status" value="1"/>
</dbReference>
<dbReference type="NCBIfam" id="NF040578">
    <property type="entry name" value="S1_dom_Ygs"/>
    <property type="match status" value="1"/>
</dbReference>
<sequence length="126" mass="14915">MRKQYKVGQFLKVKVTGIQPYGAFVETPDHVEGLIHISEVMNDYVHNLNQFLTVGQIVKAKIIKVESDGKLNLTLKENEYFKRQERKKERRSVLDEIKETEKYGFQPLEERLPKWIEQSNKHLQDD</sequence>
<dbReference type="NCBIfam" id="NF040579">
    <property type="entry name" value="S1_dom_CvfD"/>
    <property type="match status" value="1"/>
</dbReference>
<evidence type="ECO:0000313" key="3">
    <source>
        <dbReference type="EMBL" id="SNV74431.1"/>
    </source>
</evidence>
<dbReference type="GO" id="GO:0003729">
    <property type="term" value="F:mRNA binding"/>
    <property type="evidence" value="ECO:0007669"/>
    <property type="project" value="TreeGrafter"/>
</dbReference>
<dbReference type="InterPro" id="IPR012340">
    <property type="entry name" value="NA-bd_OB-fold"/>
</dbReference>
<dbReference type="Proteomes" id="UP000242084">
    <property type="component" value="Chromosome 1"/>
</dbReference>
<dbReference type="PROSITE" id="PS50126">
    <property type="entry name" value="S1"/>
    <property type="match status" value="1"/>
</dbReference>
<dbReference type="InterPro" id="IPR050437">
    <property type="entry name" value="Ribos_protein_bS1-like"/>
</dbReference>
<dbReference type="SMART" id="SM00316">
    <property type="entry name" value="S1"/>
    <property type="match status" value="1"/>
</dbReference>
<keyword evidence="4" id="KW-1185">Reference proteome</keyword>
<feature type="domain" description="S1 motif" evidence="2">
    <location>
        <begin position="8"/>
        <end position="76"/>
    </location>
</feature>
<evidence type="ECO:0000259" key="2">
    <source>
        <dbReference type="PROSITE" id="PS50126"/>
    </source>
</evidence>
<protein>
    <submittedName>
        <fullName evidence="3">General stress protein 13</fullName>
    </submittedName>
</protein>
<reference evidence="3 4" key="1">
    <citation type="submission" date="2017-06" db="EMBL/GenBank/DDBJ databases">
        <authorList>
            <consortium name="Pathogen Informatics"/>
        </authorList>
    </citation>
    <scope>NUCLEOTIDE SEQUENCE [LARGE SCALE GENOMIC DNA]</scope>
    <source>
        <strain evidence="3 4">NCTC13839</strain>
    </source>
</reference>
<comment type="function">
    <text evidence="1">Binds mRNA; thus facilitating recognition of the initiation point. It is needed to translate mRNA with a short Shine-Dalgarno (SD) purine-rich sequence.</text>
</comment>
<dbReference type="Gene3D" id="2.40.50.140">
    <property type="entry name" value="Nucleic acid-binding proteins"/>
    <property type="match status" value="1"/>
</dbReference>
<name>A0A239ZT92_9STAP</name>
<proteinExistence type="predicted"/>
<gene>
    <name evidence="3" type="primary">yugI_1</name>
    <name evidence="3" type="ORF">SAMEA4384403_01904</name>
</gene>
<accession>A0A239ZT92</accession>
<dbReference type="SUPFAM" id="SSF50249">
    <property type="entry name" value="Nucleic acid-binding proteins"/>
    <property type="match status" value="1"/>
</dbReference>
<dbReference type="InterPro" id="IPR003029">
    <property type="entry name" value="S1_domain"/>
</dbReference>
<dbReference type="AlphaFoldDB" id="A0A239ZT92"/>
<dbReference type="Pfam" id="PF00575">
    <property type="entry name" value="S1"/>
    <property type="match status" value="1"/>
</dbReference>
<dbReference type="PANTHER" id="PTHR10724">
    <property type="entry name" value="30S RIBOSOMAL PROTEIN S1"/>
    <property type="match status" value="1"/>
</dbReference>
<dbReference type="RefSeq" id="WP_095088944.1">
    <property type="nucleotide sequence ID" value="NZ_BMDM01000001.1"/>
</dbReference>
<dbReference type="GO" id="GO:0006412">
    <property type="term" value="P:translation"/>
    <property type="evidence" value="ECO:0007669"/>
    <property type="project" value="TreeGrafter"/>
</dbReference>
<dbReference type="KEGG" id="sste:SAMEA4384403_1904"/>